<dbReference type="PANTHER" id="PTHR21403">
    <property type="entry name" value="ATP PHOSPHORIBOSYLTRANSFERASE ATP-PRTASE"/>
    <property type="match status" value="1"/>
</dbReference>
<keyword evidence="11 16" id="KW-0808">Transferase</keyword>
<dbReference type="Proteomes" id="UP000297871">
    <property type="component" value="Unassembled WGS sequence"/>
</dbReference>
<dbReference type="EMBL" id="RQFY01000012">
    <property type="protein sequence ID" value="TGL28440.1"/>
    <property type="molecule type" value="Genomic_DNA"/>
</dbReference>
<evidence type="ECO:0000256" key="13">
    <source>
        <dbReference type="ARBA" id="ARBA00022840"/>
    </source>
</evidence>
<evidence type="ECO:0000256" key="15">
    <source>
        <dbReference type="ARBA" id="ARBA00024861"/>
    </source>
</evidence>
<reference evidence="18" key="1">
    <citation type="journal article" date="2019" name="PLoS Negl. Trop. Dis.">
        <title>Revisiting the worldwide diversity of Leptospira species in the environment.</title>
        <authorList>
            <person name="Vincent A.T."/>
            <person name="Schiettekatte O."/>
            <person name="Bourhy P."/>
            <person name="Veyrier F.J."/>
            <person name="Picardeau M."/>
        </authorList>
    </citation>
    <scope>NUCLEOTIDE SEQUENCE [LARGE SCALE GENOMIC DNA]</scope>
    <source>
        <strain evidence="18">201800265</strain>
    </source>
</reference>
<comment type="subunit">
    <text evidence="5 16">Heteromultimer composed of HisG and HisZ subunits.</text>
</comment>
<evidence type="ECO:0000256" key="6">
    <source>
        <dbReference type="ARBA" id="ARBA00011946"/>
    </source>
</evidence>
<accession>A0A4R9J442</accession>
<dbReference type="GO" id="GO:0003879">
    <property type="term" value="F:ATP phosphoribosyltransferase activity"/>
    <property type="evidence" value="ECO:0007669"/>
    <property type="project" value="UniProtKB-UniRule"/>
</dbReference>
<evidence type="ECO:0000256" key="9">
    <source>
        <dbReference type="ARBA" id="ARBA00022605"/>
    </source>
</evidence>
<protein>
    <recommendedName>
        <fullName evidence="7 16">ATP phosphoribosyltransferase</fullName>
        <shortName evidence="16">ATP-PRT</shortName>
        <shortName evidence="16">ATP-PRTase</shortName>
        <ecNumber evidence="6 16">2.4.2.17</ecNumber>
    </recommendedName>
</protein>
<evidence type="ECO:0000256" key="11">
    <source>
        <dbReference type="ARBA" id="ARBA00022679"/>
    </source>
</evidence>
<evidence type="ECO:0000256" key="7">
    <source>
        <dbReference type="ARBA" id="ARBA00020998"/>
    </source>
</evidence>
<dbReference type="InterPro" id="IPR001348">
    <property type="entry name" value="ATP_PRibTrfase_HisG"/>
</dbReference>
<dbReference type="FunFam" id="3.40.190.10:FF:000008">
    <property type="entry name" value="ATP phosphoribosyltransferase"/>
    <property type="match status" value="1"/>
</dbReference>
<dbReference type="UniPathway" id="UPA00031">
    <property type="reaction ID" value="UER00006"/>
</dbReference>
<proteinExistence type="inferred from homology"/>
<keyword evidence="14 16" id="KW-0368">Histidine biosynthesis</keyword>
<dbReference type="AlphaFoldDB" id="A0A4R9J442"/>
<evidence type="ECO:0000256" key="3">
    <source>
        <dbReference type="ARBA" id="ARBA00004667"/>
    </source>
</evidence>
<dbReference type="OrthoDB" id="9801867at2"/>
<comment type="similarity">
    <text evidence="4 16">Belongs to the ATP phosphoribosyltransferase family. Short subfamily.</text>
</comment>
<evidence type="ECO:0000259" key="17">
    <source>
        <dbReference type="Pfam" id="PF01634"/>
    </source>
</evidence>
<dbReference type="InterPro" id="IPR013820">
    <property type="entry name" value="ATP_PRibTrfase_cat"/>
</dbReference>
<evidence type="ECO:0000256" key="16">
    <source>
        <dbReference type="HAMAP-Rule" id="MF_01018"/>
    </source>
</evidence>
<dbReference type="SUPFAM" id="SSF53850">
    <property type="entry name" value="Periplasmic binding protein-like II"/>
    <property type="match status" value="1"/>
</dbReference>
<feature type="domain" description="ATP phosphoribosyltransferase catalytic" evidence="17">
    <location>
        <begin position="51"/>
        <end position="202"/>
    </location>
</feature>
<organism evidence="18 19">
    <name type="scientific">Leptospira koniambonensis</name>
    <dbReference type="NCBI Taxonomy" id="2484950"/>
    <lineage>
        <taxon>Bacteria</taxon>
        <taxon>Pseudomonadati</taxon>
        <taxon>Spirochaetota</taxon>
        <taxon>Spirochaetia</taxon>
        <taxon>Leptospirales</taxon>
        <taxon>Leptospiraceae</taxon>
        <taxon>Leptospira</taxon>
    </lineage>
</organism>
<evidence type="ECO:0000256" key="10">
    <source>
        <dbReference type="ARBA" id="ARBA00022676"/>
    </source>
</evidence>
<dbReference type="Gene3D" id="3.40.190.10">
    <property type="entry name" value="Periplasmic binding protein-like II"/>
    <property type="match status" value="2"/>
</dbReference>
<dbReference type="PANTHER" id="PTHR21403:SF8">
    <property type="entry name" value="ATP PHOSPHORIBOSYLTRANSFERASE"/>
    <property type="match status" value="1"/>
</dbReference>
<evidence type="ECO:0000256" key="5">
    <source>
        <dbReference type="ARBA" id="ARBA00011496"/>
    </source>
</evidence>
<evidence type="ECO:0000313" key="18">
    <source>
        <dbReference type="EMBL" id="TGL28440.1"/>
    </source>
</evidence>
<sequence>MLTLALPKGRLAEESIELMLERGWLSGRPDPDSKELIYKDPKGKVRILLVRSQDVATYVEQNSADAGIVGWDVLLEGGYDLLLPLDLVIGKCRLSVAGPKGWSLSSGERKVRVATKYPNIAKEFFLKKGINCEVIKLYGSIELAPLVGLSDCIVDLVSTGGTLRANNLEEIEVIMESTARLVFNRSALYTKRAEVGEFLDSFERLVGSEKAR</sequence>
<evidence type="ECO:0000256" key="4">
    <source>
        <dbReference type="ARBA" id="ARBA00009489"/>
    </source>
</evidence>
<dbReference type="InterPro" id="IPR024893">
    <property type="entry name" value="ATP_PRibTrfase_HisG_short"/>
</dbReference>
<dbReference type="CDD" id="cd13595">
    <property type="entry name" value="PBP2_HisGs"/>
    <property type="match status" value="1"/>
</dbReference>
<dbReference type="InterPro" id="IPR018198">
    <property type="entry name" value="ATP_PRibTrfase_CS"/>
</dbReference>
<dbReference type="Pfam" id="PF01634">
    <property type="entry name" value="HisG"/>
    <property type="match status" value="1"/>
</dbReference>
<comment type="domain">
    <text evidence="16">Lacks the C-terminal regulatory region which is replaced by HisZ.</text>
</comment>
<dbReference type="GO" id="GO:0000105">
    <property type="term" value="P:L-histidine biosynthetic process"/>
    <property type="evidence" value="ECO:0007669"/>
    <property type="project" value="UniProtKB-UniRule"/>
</dbReference>
<comment type="catalytic activity">
    <reaction evidence="1 16">
        <text>1-(5-phospho-beta-D-ribosyl)-ATP + diphosphate = 5-phospho-alpha-D-ribose 1-diphosphate + ATP</text>
        <dbReference type="Rhea" id="RHEA:18473"/>
        <dbReference type="ChEBI" id="CHEBI:30616"/>
        <dbReference type="ChEBI" id="CHEBI:33019"/>
        <dbReference type="ChEBI" id="CHEBI:58017"/>
        <dbReference type="ChEBI" id="CHEBI:73183"/>
        <dbReference type="EC" id="2.4.2.17"/>
    </reaction>
</comment>
<keyword evidence="9 16" id="KW-0028">Amino-acid biosynthesis</keyword>
<dbReference type="PROSITE" id="PS01316">
    <property type="entry name" value="ATP_P_PHORIBOSYLTR"/>
    <property type="match status" value="1"/>
</dbReference>
<name>A0A4R9J442_9LEPT</name>
<gene>
    <name evidence="16" type="primary">hisG</name>
    <name evidence="18" type="ORF">EHQ52_19440</name>
</gene>
<keyword evidence="8 16" id="KW-0963">Cytoplasm</keyword>
<comment type="function">
    <text evidence="15 16">Catalyzes the condensation of ATP and 5-phosphoribose 1-diphosphate to form N'-(5'-phosphoribosyl)-ATP (PR-ATP). Has a crucial role in the pathway because the rate of histidine biosynthesis seems to be controlled primarily by regulation of HisG enzymatic activity.</text>
</comment>
<keyword evidence="19" id="KW-1185">Reference proteome</keyword>
<evidence type="ECO:0000256" key="2">
    <source>
        <dbReference type="ARBA" id="ARBA00004496"/>
    </source>
</evidence>
<evidence type="ECO:0000256" key="12">
    <source>
        <dbReference type="ARBA" id="ARBA00022741"/>
    </source>
</evidence>
<dbReference type="RefSeq" id="WP_135617022.1">
    <property type="nucleotide sequence ID" value="NZ_JBNURZ010000004.1"/>
</dbReference>
<evidence type="ECO:0000256" key="1">
    <source>
        <dbReference type="ARBA" id="ARBA00000915"/>
    </source>
</evidence>
<dbReference type="GO" id="GO:0005737">
    <property type="term" value="C:cytoplasm"/>
    <property type="evidence" value="ECO:0007669"/>
    <property type="project" value="UniProtKB-SubCell"/>
</dbReference>
<dbReference type="HAMAP" id="MF_01018">
    <property type="entry name" value="HisG_Short"/>
    <property type="match status" value="1"/>
</dbReference>
<comment type="caution">
    <text evidence="18">The sequence shown here is derived from an EMBL/GenBank/DDBJ whole genome shotgun (WGS) entry which is preliminary data.</text>
</comment>
<keyword evidence="12 16" id="KW-0547">Nucleotide-binding</keyword>
<comment type="subcellular location">
    <subcellularLocation>
        <location evidence="2 16">Cytoplasm</location>
    </subcellularLocation>
</comment>
<dbReference type="NCBIfam" id="TIGR00070">
    <property type="entry name" value="hisG"/>
    <property type="match status" value="1"/>
</dbReference>
<evidence type="ECO:0000256" key="14">
    <source>
        <dbReference type="ARBA" id="ARBA00023102"/>
    </source>
</evidence>
<evidence type="ECO:0000313" key="19">
    <source>
        <dbReference type="Proteomes" id="UP000297871"/>
    </source>
</evidence>
<keyword evidence="13 16" id="KW-0067">ATP-binding</keyword>
<dbReference type="GO" id="GO:0005524">
    <property type="term" value="F:ATP binding"/>
    <property type="evidence" value="ECO:0007669"/>
    <property type="project" value="UniProtKB-KW"/>
</dbReference>
<comment type="pathway">
    <text evidence="3 16">Amino-acid biosynthesis; L-histidine biosynthesis; L-histidine from 5-phospho-alpha-D-ribose 1-diphosphate: step 1/9.</text>
</comment>
<dbReference type="EC" id="2.4.2.17" evidence="6 16"/>
<keyword evidence="10 16" id="KW-0328">Glycosyltransferase</keyword>
<evidence type="ECO:0000256" key="8">
    <source>
        <dbReference type="ARBA" id="ARBA00022490"/>
    </source>
</evidence>